<proteinExistence type="predicted"/>
<evidence type="ECO:0000313" key="2">
    <source>
        <dbReference type="EMBL" id="KJE95410.1"/>
    </source>
</evidence>
<feature type="region of interest" description="Disordered" evidence="1">
    <location>
        <begin position="98"/>
        <end position="119"/>
    </location>
</feature>
<organism evidence="2 3">
    <name type="scientific">Capsaspora owczarzaki (strain ATCC 30864)</name>
    <dbReference type="NCBI Taxonomy" id="595528"/>
    <lineage>
        <taxon>Eukaryota</taxon>
        <taxon>Filasterea</taxon>
        <taxon>Capsaspora</taxon>
    </lineage>
</organism>
<dbReference type="RefSeq" id="XP_004345454.2">
    <property type="nucleotide sequence ID" value="XM_004345404.2"/>
</dbReference>
<dbReference type="AlphaFoldDB" id="A0A0D2WSW0"/>
<name>A0A0D2WSW0_CAPO3</name>
<evidence type="ECO:0000256" key="1">
    <source>
        <dbReference type="SAM" id="MobiDB-lite"/>
    </source>
</evidence>
<protein>
    <submittedName>
        <fullName evidence="2">Uncharacterized protein</fullName>
    </submittedName>
</protein>
<gene>
    <name evidence="2" type="ORF">CAOG_005864</name>
</gene>
<dbReference type="Proteomes" id="UP000008743">
    <property type="component" value="Unassembled WGS sequence"/>
</dbReference>
<sequence length="119" mass="13569">MPLPSIRPRVMPQTPIQLYRFCLGLIRHMPPVFQRRTRAIVRDMIVINGRHARPQDVPRLVREGVDHMESFYLVFTAKPETILQLFYAENVLGSASAASSAPAFKQPDQGRPNETTPMQ</sequence>
<keyword evidence="3" id="KW-1185">Reference proteome</keyword>
<reference evidence="3" key="1">
    <citation type="submission" date="2011-02" db="EMBL/GenBank/DDBJ databases">
        <title>The Genome Sequence of Capsaspora owczarzaki ATCC 30864.</title>
        <authorList>
            <person name="Russ C."/>
            <person name="Cuomo C."/>
            <person name="Burger G."/>
            <person name="Gray M.W."/>
            <person name="Holland P.W.H."/>
            <person name="King N."/>
            <person name="Lang F.B.F."/>
            <person name="Roger A.J."/>
            <person name="Ruiz-Trillo I."/>
            <person name="Young S.K."/>
            <person name="Zeng Q."/>
            <person name="Gargeya S."/>
            <person name="Alvarado L."/>
            <person name="Berlin A."/>
            <person name="Chapman S.B."/>
            <person name="Chen Z."/>
            <person name="Freedman E."/>
            <person name="Gellesch M."/>
            <person name="Goldberg J."/>
            <person name="Griggs A."/>
            <person name="Gujja S."/>
            <person name="Heilman E."/>
            <person name="Heiman D."/>
            <person name="Howarth C."/>
            <person name="Mehta T."/>
            <person name="Neiman D."/>
            <person name="Pearson M."/>
            <person name="Roberts A."/>
            <person name="Saif S."/>
            <person name="Shea T."/>
            <person name="Shenoy N."/>
            <person name="Sisk P."/>
            <person name="Stolte C."/>
            <person name="Sykes S."/>
            <person name="White J."/>
            <person name="Yandava C."/>
            <person name="Haas B."/>
            <person name="Nusbaum C."/>
            <person name="Birren B."/>
        </authorList>
    </citation>
    <scope>NUCLEOTIDE SEQUENCE</scope>
    <source>
        <strain evidence="3">ATCC 30864</strain>
    </source>
</reference>
<accession>A0A0D2WSW0</accession>
<dbReference type="InParanoid" id="A0A0D2WSW0"/>
<evidence type="ECO:0000313" key="3">
    <source>
        <dbReference type="Proteomes" id="UP000008743"/>
    </source>
</evidence>
<dbReference type="EMBL" id="KE346369">
    <property type="protein sequence ID" value="KJE95410.1"/>
    <property type="molecule type" value="Genomic_DNA"/>
</dbReference>